<comment type="caution">
    <text evidence="1">The sequence shown here is derived from an EMBL/GenBank/DDBJ whole genome shotgun (WGS) entry which is preliminary data.</text>
</comment>
<protein>
    <submittedName>
        <fullName evidence="1">Uncharacterized protein</fullName>
    </submittedName>
</protein>
<dbReference type="AlphaFoldDB" id="A0A557WWA8"/>
<organism evidence="1 2">
    <name type="scientific">Mycobacterium helveticum</name>
    <dbReference type="NCBI Taxonomy" id="2592811"/>
    <lineage>
        <taxon>Bacteria</taxon>
        <taxon>Bacillati</taxon>
        <taxon>Actinomycetota</taxon>
        <taxon>Actinomycetes</taxon>
        <taxon>Mycobacteriales</taxon>
        <taxon>Mycobacteriaceae</taxon>
        <taxon>Mycobacterium</taxon>
    </lineage>
</organism>
<dbReference type="Proteomes" id="UP000320513">
    <property type="component" value="Unassembled WGS sequence"/>
</dbReference>
<evidence type="ECO:0000313" key="1">
    <source>
        <dbReference type="EMBL" id="TVS77548.1"/>
    </source>
</evidence>
<reference evidence="1 2" key="1">
    <citation type="submission" date="2019-07" db="EMBL/GenBank/DDBJ databases">
        <title>New Mycobacterium species.</title>
        <authorList>
            <person name="Tortoli E."/>
            <person name="Ghielmetti G."/>
            <person name="Friedel U."/>
            <person name="Trovato A."/>
        </authorList>
    </citation>
    <scope>NUCLEOTIDE SEQUENCE [LARGE SCALE GENOMIC DNA]</scope>
    <source>
        <strain evidence="1 2">16-83</strain>
    </source>
</reference>
<dbReference type="EMBL" id="VMQU01000225">
    <property type="protein sequence ID" value="TVS77548.1"/>
    <property type="molecule type" value="Genomic_DNA"/>
</dbReference>
<proteinExistence type="predicted"/>
<gene>
    <name evidence="1" type="ORF">FPZ47_26815</name>
</gene>
<evidence type="ECO:0000313" key="2">
    <source>
        <dbReference type="Proteomes" id="UP000320513"/>
    </source>
</evidence>
<dbReference type="RefSeq" id="WP_144957205.1">
    <property type="nucleotide sequence ID" value="NZ_VMQU01000225.1"/>
</dbReference>
<sequence length="99" mass="11119">MTTGHSASEPDERPTNRLFAHRLEARYLAEQVAALQKRGSDVYWAFLGRDSESDRTAPLIERVLPVDDDVMVHFAEEALPAMRISPNEVVSIHFVAGWA</sequence>
<keyword evidence="2" id="KW-1185">Reference proteome</keyword>
<accession>A0A557WWA8</accession>
<name>A0A557WWA8_9MYCO</name>